<protein>
    <recommendedName>
        <fullName evidence="6 7">Peptidyl-tRNA hydrolase</fullName>
        <shortName evidence="7">Pth</shortName>
        <ecNumber evidence="1 7">3.1.1.29</ecNumber>
    </recommendedName>
</protein>
<feature type="active site" description="Proton acceptor" evidence="7">
    <location>
        <position position="19"/>
    </location>
</feature>
<keyword evidence="2 7" id="KW-0820">tRNA-binding</keyword>
<dbReference type="PANTHER" id="PTHR17224:SF1">
    <property type="entry name" value="PEPTIDYL-TRNA HYDROLASE"/>
    <property type="match status" value="1"/>
</dbReference>
<dbReference type="Gene3D" id="3.40.50.1470">
    <property type="entry name" value="Peptidyl-tRNA hydrolase"/>
    <property type="match status" value="1"/>
</dbReference>
<comment type="similarity">
    <text evidence="5 7">Belongs to the PTH family.</text>
</comment>
<feature type="site" description="Stabilizes the basic form of H active site to accept a proton" evidence="7">
    <location>
        <position position="91"/>
    </location>
</feature>
<dbReference type="GO" id="GO:0006515">
    <property type="term" value="P:protein quality control for misfolded or incompletely synthesized proteins"/>
    <property type="evidence" value="ECO:0007669"/>
    <property type="project" value="UniProtKB-UniRule"/>
</dbReference>
<keyword evidence="7" id="KW-0963">Cytoplasm</keyword>
<dbReference type="InterPro" id="IPR001328">
    <property type="entry name" value="Pept_tRNA_hydro"/>
</dbReference>
<evidence type="ECO:0000256" key="1">
    <source>
        <dbReference type="ARBA" id="ARBA00013260"/>
    </source>
</evidence>
<organism evidence="8 9">
    <name type="scientific">Archangium violaceum Cb vi76</name>
    <dbReference type="NCBI Taxonomy" id="1406225"/>
    <lineage>
        <taxon>Bacteria</taxon>
        <taxon>Pseudomonadati</taxon>
        <taxon>Myxococcota</taxon>
        <taxon>Myxococcia</taxon>
        <taxon>Myxococcales</taxon>
        <taxon>Cystobacterineae</taxon>
        <taxon>Archangiaceae</taxon>
        <taxon>Archangium</taxon>
    </lineage>
</organism>
<feature type="binding site" evidence="7">
    <location>
        <position position="66"/>
    </location>
    <ligand>
        <name>tRNA</name>
        <dbReference type="ChEBI" id="CHEBI:17843"/>
    </ligand>
</feature>
<evidence type="ECO:0000256" key="6">
    <source>
        <dbReference type="ARBA" id="ARBA00050038"/>
    </source>
</evidence>
<comment type="function">
    <text evidence="7">Catalyzes the release of premature peptidyl moieties from peptidyl-tRNA molecules trapped in stalled 50S ribosomal subunits, and thus maintains levels of free tRNAs and 50S ribosomes.</text>
</comment>
<dbReference type="SUPFAM" id="SSF53178">
    <property type="entry name" value="Peptidyl-tRNA hydrolase-like"/>
    <property type="match status" value="1"/>
</dbReference>
<evidence type="ECO:0000256" key="2">
    <source>
        <dbReference type="ARBA" id="ARBA00022555"/>
    </source>
</evidence>
<dbReference type="GO" id="GO:0004045">
    <property type="term" value="F:peptidyl-tRNA hydrolase activity"/>
    <property type="evidence" value="ECO:0007669"/>
    <property type="project" value="UniProtKB-UniRule"/>
</dbReference>
<comment type="function">
    <text evidence="7">Hydrolyzes ribosome-free peptidyl-tRNAs (with 1 or more amino acids incorporated), which drop off the ribosome during protein synthesis, or as a result of ribosome stalling.</text>
</comment>
<feature type="binding site" evidence="7">
    <location>
        <position position="14"/>
    </location>
    <ligand>
        <name>tRNA</name>
        <dbReference type="ChEBI" id="CHEBI:17843"/>
    </ligand>
</feature>
<reference evidence="8 9" key="1">
    <citation type="submission" date="2014-07" db="EMBL/GenBank/DDBJ databases">
        <title>Draft Genome Sequence of Gephyronic Acid Producer, Cystobacter violaceus Strain Cb vi76.</title>
        <authorList>
            <person name="Stevens D.C."/>
            <person name="Young J."/>
            <person name="Carmichael R."/>
            <person name="Tan J."/>
            <person name="Taylor R.E."/>
        </authorList>
    </citation>
    <scope>NUCLEOTIDE SEQUENCE [LARGE SCALE GENOMIC DNA]</scope>
    <source>
        <strain evidence="8 9">Cb vi76</strain>
    </source>
</reference>
<keyword evidence="3 7" id="KW-0378">Hydrolase</keyword>
<name>A0A084SGS0_9BACT</name>
<accession>A0A084SGS0</accession>
<comment type="catalytic activity">
    <reaction evidence="7">
        <text>an N-acyl-L-alpha-aminoacyl-tRNA + H2O = an N-acyl-L-amino acid + a tRNA + H(+)</text>
        <dbReference type="Rhea" id="RHEA:54448"/>
        <dbReference type="Rhea" id="RHEA-COMP:10123"/>
        <dbReference type="Rhea" id="RHEA-COMP:13883"/>
        <dbReference type="ChEBI" id="CHEBI:15377"/>
        <dbReference type="ChEBI" id="CHEBI:15378"/>
        <dbReference type="ChEBI" id="CHEBI:59874"/>
        <dbReference type="ChEBI" id="CHEBI:78442"/>
        <dbReference type="ChEBI" id="CHEBI:138191"/>
        <dbReference type="EC" id="3.1.1.29"/>
    </reaction>
</comment>
<dbReference type="NCBIfam" id="TIGR00447">
    <property type="entry name" value="pth"/>
    <property type="match status" value="1"/>
</dbReference>
<dbReference type="AlphaFoldDB" id="A0A084SGS0"/>
<comment type="subcellular location">
    <subcellularLocation>
        <location evidence="7">Cytoplasm</location>
    </subcellularLocation>
</comment>
<dbReference type="EC" id="3.1.1.29" evidence="1 7"/>
<dbReference type="GO" id="GO:0005737">
    <property type="term" value="C:cytoplasm"/>
    <property type="evidence" value="ECO:0007669"/>
    <property type="project" value="UniProtKB-SubCell"/>
</dbReference>
<evidence type="ECO:0000313" key="9">
    <source>
        <dbReference type="Proteomes" id="UP000028547"/>
    </source>
</evidence>
<dbReference type="Proteomes" id="UP000028547">
    <property type="component" value="Unassembled WGS sequence"/>
</dbReference>
<dbReference type="CDD" id="cd00462">
    <property type="entry name" value="PTH"/>
    <property type="match status" value="1"/>
</dbReference>
<dbReference type="PANTHER" id="PTHR17224">
    <property type="entry name" value="PEPTIDYL-TRNA HYDROLASE"/>
    <property type="match status" value="1"/>
</dbReference>
<dbReference type="PROSITE" id="PS01196">
    <property type="entry name" value="PEPT_TRNA_HYDROL_2"/>
    <property type="match status" value="1"/>
</dbReference>
<feature type="site" description="Discriminates between blocked and unblocked aminoacyl-tRNA" evidence="7">
    <location>
        <position position="9"/>
    </location>
</feature>
<sequence length="192" mass="21039">MKIICGLGNPGREYERHRHNIGFMVVEALLSRARATLNHEKFQARVGQGTLGGEKVLFLEPQTYMNLSGRSVAEAARFYKVAVEDILVIHDELDLPFGRLQLKAGGGSGGHNGLKSTVSSLGADGFIRLRFGIGKPQGPNAKERVADYVLSNFDDGERRQLDDLIAQAADASDTWVRDGLATAMNRYNKRAP</sequence>
<dbReference type="InterPro" id="IPR018171">
    <property type="entry name" value="Pept_tRNA_hydro_CS"/>
</dbReference>
<evidence type="ECO:0000256" key="3">
    <source>
        <dbReference type="ARBA" id="ARBA00022801"/>
    </source>
</evidence>
<dbReference type="InterPro" id="IPR036416">
    <property type="entry name" value="Pept_tRNA_hydro_sf"/>
</dbReference>
<evidence type="ECO:0000256" key="5">
    <source>
        <dbReference type="ARBA" id="ARBA00038063"/>
    </source>
</evidence>
<keyword evidence="4 7" id="KW-0694">RNA-binding</keyword>
<dbReference type="EMBL" id="JPMI01000353">
    <property type="protein sequence ID" value="KFA87655.1"/>
    <property type="molecule type" value="Genomic_DNA"/>
</dbReference>
<evidence type="ECO:0000256" key="7">
    <source>
        <dbReference type="HAMAP-Rule" id="MF_00083"/>
    </source>
</evidence>
<dbReference type="GO" id="GO:0072344">
    <property type="term" value="P:rescue of stalled ribosome"/>
    <property type="evidence" value="ECO:0007669"/>
    <property type="project" value="UniProtKB-UniRule"/>
</dbReference>
<evidence type="ECO:0000256" key="4">
    <source>
        <dbReference type="ARBA" id="ARBA00022884"/>
    </source>
</evidence>
<comment type="subunit">
    <text evidence="7">Monomer.</text>
</comment>
<dbReference type="GO" id="GO:0000049">
    <property type="term" value="F:tRNA binding"/>
    <property type="evidence" value="ECO:0007669"/>
    <property type="project" value="UniProtKB-UniRule"/>
</dbReference>
<dbReference type="HAMAP" id="MF_00083">
    <property type="entry name" value="Pept_tRNA_hydro_bact"/>
    <property type="match status" value="1"/>
</dbReference>
<evidence type="ECO:0000313" key="8">
    <source>
        <dbReference type="EMBL" id="KFA87655.1"/>
    </source>
</evidence>
<dbReference type="RefSeq" id="WP_043411658.1">
    <property type="nucleotide sequence ID" value="NZ_JPMI01000353.1"/>
</dbReference>
<feature type="binding site" evidence="7">
    <location>
        <position position="64"/>
    </location>
    <ligand>
        <name>tRNA</name>
        <dbReference type="ChEBI" id="CHEBI:17843"/>
    </ligand>
</feature>
<proteinExistence type="inferred from homology"/>
<feature type="binding site" evidence="7">
    <location>
        <position position="112"/>
    </location>
    <ligand>
        <name>tRNA</name>
        <dbReference type="ChEBI" id="CHEBI:17843"/>
    </ligand>
</feature>
<dbReference type="FunFam" id="3.40.50.1470:FF:000001">
    <property type="entry name" value="Peptidyl-tRNA hydrolase"/>
    <property type="match status" value="1"/>
</dbReference>
<gene>
    <name evidence="7" type="primary">pth</name>
    <name evidence="8" type="ORF">Q664_46565</name>
</gene>
<comment type="caution">
    <text evidence="8">The sequence shown here is derived from an EMBL/GenBank/DDBJ whole genome shotgun (WGS) entry which is preliminary data.</text>
</comment>
<dbReference type="Pfam" id="PF01195">
    <property type="entry name" value="Pept_tRNA_hydro"/>
    <property type="match status" value="1"/>
</dbReference>